<name>A0ABT6MHV9_9NOCA</name>
<dbReference type="Proteomes" id="UP001160334">
    <property type="component" value="Unassembled WGS sequence"/>
</dbReference>
<dbReference type="EMBL" id="JARXVC010000017">
    <property type="protein sequence ID" value="MDH6283908.1"/>
    <property type="molecule type" value="Genomic_DNA"/>
</dbReference>
<evidence type="ECO:0000313" key="2">
    <source>
        <dbReference type="Proteomes" id="UP001160334"/>
    </source>
</evidence>
<proteinExistence type="predicted"/>
<organism evidence="1 2">
    <name type="scientific">Prescottella agglutinans</name>
    <dbReference type="NCBI Taxonomy" id="1644129"/>
    <lineage>
        <taxon>Bacteria</taxon>
        <taxon>Bacillati</taxon>
        <taxon>Actinomycetota</taxon>
        <taxon>Actinomycetes</taxon>
        <taxon>Mycobacteriales</taxon>
        <taxon>Nocardiaceae</taxon>
        <taxon>Prescottella</taxon>
    </lineage>
</organism>
<keyword evidence="2" id="KW-1185">Reference proteome</keyword>
<accession>A0ABT6MHV9</accession>
<protein>
    <submittedName>
        <fullName evidence="1">Uncharacterized protein</fullName>
    </submittedName>
</protein>
<gene>
    <name evidence="1" type="ORF">M2280_005159</name>
</gene>
<dbReference type="RefSeq" id="WP_280763164.1">
    <property type="nucleotide sequence ID" value="NZ_JARXVC010000017.1"/>
</dbReference>
<sequence length="52" mass="5524">MTDPLTDILCRCGLPRPESLARETILASGLGAFYSSTGSPQMTPNEPTSQLV</sequence>
<comment type="caution">
    <text evidence="1">The sequence shown here is derived from an EMBL/GenBank/DDBJ whole genome shotgun (WGS) entry which is preliminary data.</text>
</comment>
<reference evidence="1 2" key="1">
    <citation type="submission" date="2023-04" db="EMBL/GenBank/DDBJ databases">
        <title>Forest soil microbial communities from Buena Vista Peninsula, Colon Province, Panama.</title>
        <authorList>
            <person name="Bouskill N."/>
        </authorList>
    </citation>
    <scope>NUCLEOTIDE SEQUENCE [LARGE SCALE GENOMIC DNA]</scope>
    <source>
        <strain evidence="1 2">CFH S0262</strain>
    </source>
</reference>
<evidence type="ECO:0000313" key="1">
    <source>
        <dbReference type="EMBL" id="MDH6283908.1"/>
    </source>
</evidence>